<dbReference type="RefSeq" id="WP_168876118.1">
    <property type="nucleotide sequence ID" value="NZ_JABAIM010000001.1"/>
</dbReference>
<evidence type="ECO:0000313" key="1">
    <source>
        <dbReference type="EMBL" id="NLR74505.1"/>
    </source>
</evidence>
<comment type="caution">
    <text evidence="1">The sequence shown here is derived from an EMBL/GenBank/DDBJ whole genome shotgun (WGS) entry which is preliminary data.</text>
</comment>
<proteinExistence type="predicted"/>
<dbReference type="EMBL" id="JABAIM010000001">
    <property type="protein sequence ID" value="NLR74505.1"/>
    <property type="molecule type" value="Genomic_DNA"/>
</dbReference>
<accession>A0A847S6R5</accession>
<organism evidence="1 2">
    <name type="scientific">Leeia aquatica</name>
    <dbReference type="NCBI Taxonomy" id="2725557"/>
    <lineage>
        <taxon>Bacteria</taxon>
        <taxon>Pseudomonadati</taxon>
        <taxon>Pseudomonadota</taxon>
        <taxon>Betaproteobacteria</taxon>
        <taxon>Neisseriales</taxon>
        <taxon>Leeiaceae</taxon>
        <taxon>Leeia</taxon>
    </lineage>
</organism>
<gene>
    <name evidence="1" type="ORF">HF682_04975</name>
</gene>
<dbReference type="Proteomes" id="UP000587991">
    <property type="component" value="Unassembled WGS sequence"/>
</dbReference>
<name>A0A847S6R5_9NEIS</name>
<evidence type="ECO:0008006" key="3">
    <source>
        <dbReference type="Google" id="ProtNLM"/>
    </source>
</evidence>
<dbReference type="AlphaFoldDB" id="A0A847S6R5"/>
<reference evidence="1 2" key="1">
    <citation type="submission" date="2020-04" db="EMBL/GenBank/DDBJ databases">
        <title>Draft genome of Leeia sp. IMCC25680.</title>
        <authorList>
            <person name="Song J."/>
            <person name="Cho J.-C."/>
        </authorList>
    </citation>
    <scope>NUCLEOTIDE SEQUENCE [LARGE SCALE GENOMIC DNA]</scope>
    <source>
        <strain evidence="1 2">IMCC25680</strain>
    </source>
</reference>
<evidence type="ECO:0000313" key="2">
    <source>
        <dbReference type="Proteomes" id="UP000587991"/>
    </source>
</evidence>
<sequence>MSMAGDPAAILDILTQLEVEDDRVIPTLLRLREAPSRLWACLGGQSGLRQRPHFSLADFTLLERNETGLAFGLVGRFWRHDFGLHPLSSPEDFRHTAAPGCARLVMVYALEQDTPGQQRLTTETHVFCPDRRSRLLFSVYWVMIRLGSGFIRRRILARVRRHLLKTRD</sequence>
<protein>
    <recommendedName>
        <fullName evidence="3">DUF2867 domain-containing protein</fullName>
    </recommendedName>
</protein>
<keyword evidence="2" id="KW-1185">Reference proteome</keyword>